<evidence type="ECO:0000313" key="5">
    <source>
        <dbReference type="RefSeq" id="XP_022296926.1"/>
    </source>
</evidence>
<dbReference type="KEGG" id="cvn:111106508"/>
<dbReference type="PANTHER" id="PTHR15323:SF6">
    <property type="entry name" value="CELL DIVISION CYCLE PROTEIN 123 HOMOLOG"/>
    <property type="match status" value="1"/>
</dbReference>
<sequence length="344" mass="39641">MKVSEVLHCSFPVWYPKFKHVSIKSILIPLPAEFLEYLHTDGVVLPEGSLVTSGDRDTDEDRVGEELNVDWDNDTMEAPEPSFPDFDSAIKKAIKMLGGKVFPKLNWSSPKDATWIAFDKSLKCTCPSDIYLLLKSSEFITHDLTQPFVHCEDFEESGDQPDVGYSLVLRRWQDLNPGFEFRCFVRNNKLIAICQRHHTGFYDFIRREKADIVSDIQSFFYHMLNLKFPNENYVFDVYRRDQGKLLLLDFNPFGQVTDGLMYTWEELTDSDGELKGTDTETKQPVFRYKECEGIQPNPLSTFGVPRDILDLATGTDASKLVDLLKLRQQQQEEDSSSEEENEQT</sequence>
<dbReference type="RefSeq" id="XP_022296926.1">
    <property type="nucleotide sequence ID" value="XM_022441218.1"/>
</dbReference>
<dbReference type="RefSeq" id="XP_022296924.1">
    <property type="nucleotide sequence ID" value="XM_022441216.1"/>
</dbReference>
<dbReference type="AlphaFoldDB" id="A0A8B8B1M5"/>
<evidence type="ECO:0000256" key="1">
    <source>
        <dbReference type="ARBA" id="ARBA00011047"/>
    </source>
</evidence>
<dbReference type="OrthoDB" id="360540at2759"/>
<dbReference type="Proteomes" id="UP000694844">
    <property type="component" value="Chromosome 8"/>
</dbReference>
<dbReference type="RefSeq" id="XP_022296928.1">
    <property type="nucleotide sequence ID" value="XM_022441220.1"/>
</dbReference>
<gene>
    <name evidence="3 4 5 6 7" type="primary">LOC111106508</name>
</gene>
<evidence type="ECO:0000313" key="3">
    <source>
        <dbReference type="RefSeq" id="XP_022296924.1"/>
    </source>
</evidence>
<dbReference type="RefSeq" id="XP_022296927.1">
    <property type="nucleotide sequence ID" value="XM_022441219.1"/>
</dbReference>
<proteinExistence type="inferred from homology"/>
<keyword evidence="3 4" id="KW-0132">Cell division</keyword>
<keyword evidence="3 4" id="KW-0131">Cell cycle</keyword>
<accession>A0A8B8B1M5</accession>
<dbReference type="InterPro" id="IPR009772">
    <property type="entry name" value="CDC123"/>
</dbReference>
<keyword evidence="2" id="KW-1185">Reference proteome</keyword>
<comment type="similarity">
    <text evidence="1">Belongs to the CDC123 family.</text>
</comment>
<dbReference type="Pfam" id="PF07065">
    <property type="entry name" value="D123"/>
    <property type="match status" value="1"/>
</dbReference>
<evidence type="ECO:0000313" key="4">
    <source>
        <dbReference type="RefSeq" id="XP_022296925.1"/>
    </source>
</evidence>
<organism evidence="2 7">
    <name type="scientific">Crassostrea virginica</name>
    <name type="common">Eastern oyster</name>
    <dbReference type="NCBI Taxonomy" id="6565"/>
    <lineage>
        <taxon>Eukaryota</taxon>
        <taxon>Metazoa</taxon>
        <taxon>Spiralia</taxon>
        <taxon>Lophotrochozoa</taxon>
        <taxon>Mollusca</taxon>
        <taxon>Bivalvia</taxon>
        <taxon>Autobranchia</taxon>
        <taxon>Pteriomorphia</taxon>
        <taxon>Ostreida</taxon>
        <taxon>Ostreoidea</taxon>
        <taxon>Ostreidae</taxon>
        <taxon>Crassostrea</taxon>
    </lineage>
</organism>
<evidence type="ECO:0000313" key="6">
    <source>
        <dbReference type="RefSeq" id="XP_022296927.1"/>
    </source>
</evidence>
<evidence type="ECO:0000313" key="7">
    <source>
        <dbReference type="RefSeq" id="XP_022296928.1"/>
    </source>
</evidence>
<dbReference type="GeneID" id="111106508"/>
<dbReference type="RefSeq" id="XP_022296925.1">
    <property type="nucleotide sequence ID" value="XM_022441217.1"/>
</dbReference>
<reference evidence="3 4" key="1">
    <citation type="submission" date="2025-04" db="UniProtKB">
        <authorList>
            <consortium name="RefSeq"/>
        </authorList>
    </citation>
    <scope>IDENTIFICATION</scope>
    <source>
        <tissue evidence="3 4">Whole sample</tissue>
    </source>
</reference>
<dbReference type="PANTHER" id="PTHR15323">
    <property type="entry name" value="D123 PROTEIN"/>
    <property type="match status" value="1"/>
</dbReference>
<dbReference type="GO" id="GO:0005737">
    <property type="term" value="C:cytoplasm"/>
    <property type="evidence" value="ECO:0007669"/>
    <property type="project" value="TreeGrafter"/>
</dbReference>
<protein>
    <submittedName>
        <fullName evidence="3 4">Cell division cycle protein 123 homolog</fullName>
    </submittedName>
</protein>
<name>A0A8B8B1M5_CRAVI</name>
<dbReference type="GO" id="GO:0051301">
    <property type="term" value="P:cell division"/>
    <property type="evidence" value="ECO:0007669"/>
    <property type="project" value="UniProtKB-KW"/>
</dbReference>
<evidence type="ECO:0000313" key="2">
    <source>
        <dbReference type="Proteomes" id="UP000694844"/>
    </source>
</evidence>